<evidence type="ECO:0000259" key="9">
    <source>
        <dbReference type="Pfam" id="PF08546"/>
    </source>
</evidence>
<dbReference type="InterPro" id="IPR013328">
    <property type="entry name" value="6PGD_dom2"/>
</dbReference>
<accession>A0A1H9HIP4</accession>
<dbReference type="EC" id="1.1.1.169" evidence="2"/>
<dbReference type="Proteomes" id="UP000198749">
    <property type="component" value="Unassembled WGS sequence"/>
</dbReference>
<dbReference type="Gene3D" id="3.40.50.720">
    <property type="entry name" value="NAD(P)-binding Rossmann-like Domain"/>
    <property type="match status" value="1"/>
</dbReference>
<dbReference type="Pfam" id="PF02558">
    <property type="entry name" value="ApbA"/>
    <property type="match status" value="1"/>
</dbReference>
<dbReference type="SUPFAM" id="SSF48179">
    <property type="entry name" value="6-phosphogluconate dehydrogenase C-terminal domain-like"/>
    <property type="match status" value="1"/>
</dbReference>
<comment type="catalytic activity">
    <reaction evidence="7">
        <text>(R)-pantoate + NADP(+) = 2-dehydropantoate + NADPH + H(+)</text>
        <dbReference type="Rhea" id="RHEA:16233"/>
        <dbReference type="ChEBI" id="CHEBI:11561"/>
        <dbReference type="ChEBI" id="CHEBI:15378"/>
        <dbReference type="ChEBI" id="CHEBI:15980"/>
        <dbReference type="ChEBI" id="CHEBI:57783"/>
        <dbReference type="ChEBI" id="CHEBI:58349"/>
        <dbReference type="EC" id="1.1.1.169"/>
    </reaction>
</comment>
<keyword evidence="11" id="KW-1185">Reference proteome</keyword>
<reference evidence="11" key="1">
    <citation type="submission" date="2016-10" db="EMBL/GenBank/DDBJ databases">
        <authorList>
            <person name="Varghese N."/>
            <person name="Submissions S."/>
        </authorList>
    </citation>
    <scope>NUCLEOTIDE SEQUENCE [LARGE SCALE GENOMIC DNA]</scope>
    <source>
        <strain evidence="11">DSM 18887</strain>
    </source>
</reference>
<evidence type="ECO:0000256" key="4">
    <source>
        <dbReference type="ARBA" id="ARBA00022655"/>
    </source>
</evidence>
<evidence type="ECO:0000313" key="10">
    <source>
        <dbReference type="EMBL" id="SEQ62116.1"/>
    </source>
</evidence>
<dbReference type="InterPro" id="IPR008927">
    <property type="entry name" value="6-PGluconate_DH-like_C_sf"/>
</dbReference>
<dbReference type="PANTHER" id="PTHR21708">
    <property type="entry name" value="PROBABLE 2-DEHYDROPANTOATE 2-REDUCTASE"/>
    <property type="match status" value="1"/>
</dbReference>
<dbReference type="NCBIfam" id="NF005089">
    <property type="entry name" value="PRK06522.1-4"/>
    <property type="match status" value="1"/>
</dbReference>
<dbReference type="AlphaFoldDB" id="A0A1H9HIP4"/>
<comment type="pathway">
    <text evidence="1">Cofactor biosynthesis; (R)-pantothenate biosynthesis; (R)-pantoate from 3-methyl-2-oxobutanoate: step 2/2.</text>
</comment>
<gene>
    <name evidence="10" type="ORF">SAMN03080615_02165</name>
</gene>
<organism evidence="10 11">
    <name type="scientific">Amphritea atlantica</name>
    <dbReference type="NCBI Taxonomy" id="355243"/>
    <lineage>
        <taxon>Bacteria</taxon>
        <taxon>Pseudomonadati</taxon>
        <taxon>Pseudomonadota</taxon>
        <taxon>Gammaproteobacteria</taxon>
        <taxon>Oceanospirillales</taxon>
        <taxon>Oceanospirillaceae</taxon>
        <taxon>Amphritea</taxon>
    </lineage>
</organism>
<dbReference type="GO" id="GO:0008677">
    <property type="term" value="F:2-dehydropantoate 2-reductase activity"/>
    <property type="evidence" value="ECO:0007669"/>
    <property type="project" value="UniProtKB-EC"/>
</dbReference>
<name>A0A1H9HIP4_9GAMM</name>
<dbReference type="FunFam" id="1.10.1040.10:FF:000017">
    <property type="entry name" value="2-dehydropantoate 2-reductase"/>
    <property type="match status" value="1"/>
</dbReference>
<evidence type="ECO:0000256" key="6">
    <source>
        <dbReference type="ARBA" id="ARBA00032024"/>
    </source>
</evidence>
<proteinExistence type="predicted"/>
<dbReference type="Gene3D" id="1.10.1040.10">
    <property type="entry name" value="N-(1-d-carboxylethyl)-l-norvaline Dehydrogenase, domain 2"/>
    <property type="match status" value="1"/>
</dbReference>
<dbReference type="EMBL" id="FOGB01000005">
    <property type="protein sequence ID" value="SEQ62116.1"/>
    <property type="molecule type" value="Genomic_DNA"/>
</dbReference>
<dbReference type="SUPFAM" id="SSF51735">
    <property type="entry name" value="NAD(P)-binding Rossmann-fold domains"/>
    <property type="match status" value="1"/>
</dbReference>
<dbReference type="Pfam" id="PF08546">
    <property type="entry name" value="ApbA_C"/>
    <property type="match status" value="1"/>
</dbReference>
<evidence type="ECO:0000256" key="1">
    <source>
        <dbReference type="ARBA" id="ARBA00004994"/>
    </source>
</evidence>
<evidence type="ECO:0000313" key="11">
    <source>
        <dbReference type="Proteomes" id="UP000198749"/>
    </source>
</evidence>
<dbReference type="UniPathway" id="UPA00028">
    <property type="reaction ID" value="UER00004"/>
</dbReference>
<evidence type="ECO:0000256" key="3">
    <source>
        <dbReference type="ARBA" id="ARBA00019465"/>
    </source>
</evidence>
<evidence type="ECO:0000256" key="5">
    <source>
        <dbReference type="ARBA" id="ARBA00023002"/>
    </source>
</evidence>
<feature type="domain" description="Ketopantoate reductase N-terminal" evidence="8">
    <location>
        <begin position="3"/>
        <end position="104"/>
    </location>
</feature>
<dbReference type="OrthoDB" id="6530772at2"/>
<keyword evidence="5" id="KW-0560">Oxidoreductase</keyword>
<feature type="domain" description="Ketopantoate reductase C-terminal" evidence="9">
    <location>
        <begin position="197"/>
        <end position="317"/>
    </location>
</feature>
<protein>
    <recommendedName>
        <fullName evidence="3">2-dehydropantoate 2-reductase</fullName>
        <ecNumber evidence="2">1.1.1.169</ecNumber>
    </recommendedName>
    <alternativeName>
        <fullName evidence="6">Ketopantoate reductase</fullName>
    </alternativeName>
</protein>
<dbReference type="InterPro" id="IPR013752">
    <property type="entry name" value="KPA_reductase"/>
</dbReference>
<dbReference type="PANTHER" id="PTHR21708:SF45">
    <property type="entry name" value="2-DEHYDROPANTOATE 2-REDUCTASE"/>
    <property type="match status" value="1"/>
</dbReference>
<sequence length="325" mass="35289">MNVCVYGAGAIGGLIAARLSATGIAVSVIARGDTLQSLQQHGIGLTEDNQTRFYPVTAISAPDNLGVQDLIIIAVKQPSMNPVIKQLKPLIGEHTRVLLAMNGVPWWFFDGLPGAPADYLLNTIDPLGDLREFIPSHQVIGCVVHLAATARSPGMIQLSMGNNLIIGEPYGAPSEPTLRLGKLLEKAGFNVKISPRIQQDIWYKLLGNMTINPVSALTRATADRILDDPLVNQLCCKAMREALEIGKLIGCIVEQTPEERNVTTRKLGAFKTSMLQDVEAGRPLEYEALIGVVYEIAEKLGKEVPYIAALYGLIRQLDNSQRQTD</sequence>
<dbReference type="InterPro" id="IPR051402">
    <property type="entry name" value="KPR-Related"/>
</dbReference>
<evidence type="ECO:0000259" key="8">
    <source>
        <dbReference type="Pfam" id="PF02558"/>
    </source>
</evidence>
<dbReference type="GO" id="GO:0015940">
    <property type="term" value="P:pantothenate biosynthetic process"/>
    <property type="evidence" value="ECO:0007669"/>
    <property type="project" value="UniProtKB-UniPathway"/>
</dbReference>
<dbReference type="GO" id="GO:0005737">
    <property type="term" value="C:cytoplasm"/>
    <property type="evidence" value="ECO:0007669"/>
    <property type="project" value="TreeGrafter"/>
</dbReference>
<evidence type="ECO:0000256" key="2">
    <source>
        <dbReference type="ARBA" id="ARBA00013014"/>
    </source>
</evidence>
<keyword evidence="4" id="KW-0566">Pantothenate biosynthesis</keyword>
<dbReference type="STRING" id="355243.SAMN03080615_02165"/>
<dbReference type="RefSeq" id="WP_091357740.1">
    <property type="nucleotide sequence ID" value="NZ_AP025284.1"/>
</dbReference>
<dbReference type="InterPro" id="IPR036291">
    <property type="entry name" value="NAD(P)-bd_dom_sf"/>
</dbReference>
<dbReference type="InterPro" id="IPR013332">
    <property type="entry name" value="KPR_N"/>
</dbReference>
<evidence type="ECO:0000256" key="7">
    <source>
        <dbReference type="ARBA" id="ARBA00048793"/>
    </source>
</evidence>